<dbReference type="PROSITE" id="PS00108">
    <property type="entry name" value="PROTEIN_KINASE_ST"/>
    <property type="match status" value="1"/>
</dbReference>
<dbReference type="SUPFAM" id="SSF56112">
    <property type="entry name" value="Protein kinase-like (PK-like)"/>
    <property type="match status" value="1"/>
</dbReference>
<dbReference type="Gene3D" id="1.10.510.10">
    <property type="entry name" value="Transferase(Phosphotransferase) domain 1"/>
    <property type="match status" value="2"/>
</dbReference>
<organism evidence="3 4">
    <name type="scientific">Physcomitrium patens</name>
    <name type="common">Spreading-leaved earth moss</name>
    <name type="synonym">Physcomitrella patens</name>
    <dbReference type="NCBI Taxonomy" id="3218"/>
    <lineage>
        <taxon>Eukaryota</taxon>
        <taxon>Viridiplantae</taxon>
        <taxon>Streptophyta</taxon>
        <taxon>Embryophyta</taxon>
        <taxon>Bryophyta</taxon>
        <taxon>Bryophytina</taxon>
        <taxon>Bryopsida</taxon>
        <taxon>Funariidae</taxon>
        <taxon>Funariales</taxon>
        <taxon>Funariaceae</taxon>
        <taxon>Physcomitrium</taxon>
    </lineage>
</organism>
<dbReference type="Pfam" id="PF00931">
    <property type="entry name" value="NB-ARC"/>
    <property type="match status" value="1"/>
</dbReference>
<dbReference type="Gramene" id="Pp3c7_21110V3.1">
    <property type="protein sequence ID" value="Pp3c7_21110V3.1"/>
    <property type="gene ID" value="Pp3c7_21110"/>
</dbReference>
<sequence length="492" mass="56982">MSLIDMLKKKKSMEFSLLIDIMYQITKGMCYLYDMQIAHQDLKPSNILINLKKKIKNNGEEWIFVKISDFGISKNNVGRTPKIKSNAIIYGTLGYVAPEILDNEDKAIKTCAFEADILKKIRQRERLELPSNCDELTKLIEECWSFNPSQRPNFGNICERLASLKTKFLIGFYEDNGPSFSGSKKKYHQIMKKKETCGDDEVLLVQACLREDQLPNRQEYSNKLLELCKKGVKVICLVGMGGIGKTTIEKFTYNNMKCMYDASCFIENMQNSGNSYTICCNILEEFKIEETPKTLEDAQVLLKSHLKSKKTILHCSIKIDRMNIEELEEGTSLELFLTHFHEKQVELPKELHDVARNVDGDEENSHHKIWKILRVSFDYLKVEEKNIFLDICCFFTSDVYPHGMSKERALRIWTNNEGLDLKQDVKDTLDTLISHSLVKIDEDGIIRMHDHLRDMDQMIVETNNAYKDTRIWKMSMVQTNGFSTKVLDLTHV</sequence>
<dbReference type="InterPro" id="IPR036388">
    <property type="entry name" value="WH-like_DNA-bd_sf"/>
</dbReference>
<dbReference type="InParanoid" id="A0A7I4E950"/>
<dbReference type="InterPro" id="IPR000719">
    <property type="entry name" value="Prot_kinase_dom"/>
</dbReference>
<dbReference type="GO" id="GO:0007165">
    <property type="term" value="P:signal transduction"/>
    <property type="evidence" value="ECO:0000318"/>
    <property type="project" value="GO_Central"/>
</dbReference>
<dbReference type="InterPro" id="IPR058192">
    <property type="entry name" value="WHD_ROQ1-like"/>
</dbReference>
<accession>A0A7I4E950</accession>
<dbReference type="EMBL" id="ABEU02000007">
    <property type="status" value="NOT_ANNOTATED_CDS"/>
    <property type="molecule type" value="Genomic_DNA"/>
</dbReference>
<dbReference type="PANTHER" id="PTHR44329:SF260">
    <property type="entry name" value="PROTEIN KINASE DOMAIN-CONTAINING PROTEIN"/>
    <property type="match status" value="1"/>
</dbReference>
<dbReference type="InterPro" id="IPR011009">
    <property type="entry name" value="Kinase-like_dom_sf"/>
</dbReference>
<dbReference type="EnsemblPlants" id="Pp3c7_21110V3.1">
    <property type="protein sequence ID" value="Pp3c7_21110V3.1"/>
    <property type="gene ID" value="Pp3c7_21110"/>
</dbReference>
<proteinExistence type="predicted"/>
<dbReference type="InterPro" id="IPR002182">
    <property type="entry name" value="NB-ARC"/>
</dbReference>
<evidence type="ECO:0000259" key="2">
    <source>
        <dbReference type="PROSITE" id="PS50011"/>
    </source>
</evidence>
<dbReference type="InterPro" id="IPR051681">
    <property type="entry name" value="Ser/Thr_Kinases-Pseudokinases"/>
</dbReference>
<dbReference type="InterPro" id="IPR027417">
    <property type="entry name" value="P-loop_NTPase"/>
</dbReference>
<dbReference type="InterPro" id="IPR036390">
    <property type="entry name" value="WH_DNA-bd_sf"/>
</dbReference>
<dbReference type="Gene3D" id="3.40.50.300">
    <property type="entry name" value="P-loop containing nucleotide triphosphate hydrolases"/>
    <property type="match status" value="1"/>
</dbReference>
<dbReference type="InterPro" id="IPR008271">
    <property type="entry name" value="Ser/Thr_kinase_AS"/>
</dbReference>
<dbReference type="SUPFAM" id="SSF46785">
    <property type="entry name" value="Winged helix' DNA-binding domain"/>
    <property type="match status" value="1"/>
</dbReference>
<reference evidence="3 4" key="2">
    <citation type="journal article" date="2018" name="Plant J.">
        <title>The Physcomitrella patens chromosome-scale assembly reveals moss genome structure and evolution.</title>
        <authorList>
            <person name="Lang D."/>
            <person name="Ullrich K.K."/>
            <person name="Murat F."/>
            <person name="Fuchs J."/>
            <person name="Jenkins J."/>
            <person name="Haas F.B."/>
            <person name="Piednoel M."/>
            <person name="Gundlach H."/>
            <person name="Van Bel M."/>
            <person name="Meyberg R."/>
            <person name="Vives C."/>
            <person name="Morata J."/>
            <person name="Symeonidi A."/>
            <person name="Hiss M."/>
            <person name="Muchero W."/>
            <person name="Kamisugi Y."/>
            <person name="Saleh O."/>
            <person name="Blanc G."/>
            <person name="Decker E.L."/>
            <person name="van Gessel N."/>
            <person name="Grimwood J."/>
            <person name="Hayes R.D."/>
            <person name="Graham S.W."/>
            <person name="Gunter L.E."/>
            <person name="McDaniel S.F."/>
            <person name="Hoernstein S.N.W."/>
            <person name="Larsson A."/>
            <person name="Li F.W."/>
            <person name="Perroud P.F."/>
            <person name="Phillips J."/>
            <person name="Ranjan P."/>
            <person name="Rokshar D.S."/>
            <person name="Rothfels C.J."/>
            <person name="Schneider L."/>
            <person name="Shu S."/>
            <person name="Stevenson D.W."/>
            <person name="Thummler F."/>
            <person name="Tillich M."/>
            <person name="Villarreal Aguilar J.C."/>
            <person name="Widiez T."/>
            <person name="Wong G.K."/>
            <person name="Wymore A."/>
            <person name="Zhang Y."/>
            <person name="Zimmer A.D."/>
            <person name="Quatrano R.S."/>
            <person name="Mayer K.F.X."/>
            <person name="Goodstein D."/>
            <person name="Casacuberta J.M."/>
            <person name="Vandepoele K."/>
            <person name="Reski R."/>
            <person name="Cuming A.C."/>
            <person name="Tuskan G.A."/>
            <person name="Maumus F."/>
            <person name="Salse J."/>
            <person name="Schmutz J."/>
            <person name="Rensing S.A."/>
        </authorList>
    </citation>
    <scope>NUCLEOTIDE SEQUENCE [LARGE SCALE GENOMIC DNA]</scope>
    <source>
        <strain evidence="3 4">cv. Gransden 2004</strain>
    </source>
</reference>
<reference evidence="3" key="3">
    <citation type="submission" date="2020-12" db="UniProtKB">
        <authorList>
            <consortium name="EnsemblPlants"/>
        </authorList>
    </citation>
    <scope>IDENTIFICATION</scope>
</reference>
<dbReference type="PROSITE" id="PS50011">
    <property type="entry name" value="PROTEIN_KINASE_DOM"/>
    <property type="match status" value="1"/>
</dbReference>
<dbReference type="GO" id="GO:0043531">
    <property type="term" value="F:ADP binding"/>
    <property type="evidence" value="ECO:0007669"/>
    <property type="project" value="InterPro"/>
</dbReference>
<reference evidence="3 4" key="1">
    <citation type="journal article" date="2008" name="Science">
        <title>The Physcomitrella genome reveals evolutionary insights into the conquest of land by plants.</title>
        <authorList>
            <person name="Rensing S."/>
            <person name="Lang D."/>
            <person name="Zimmer A."/>
            <person name="Terry A."/>
            <person name="Salamov A."/>
            <person name="Shapiro H."/>
            <person name="Nishiyama T."/>
            <person name="Perroud P.-F."/>
            <person name="Lindquist E."/>
            <person name="Kamisugi Y."/>
            <person name="Tanahashi T."/>
            <person name="Sakakibara K."/>
            <person name="Fujita T."/>
            <person name="Oishi K."/>
            <person name="Shin-I T."/>
            <person name="Kuroki Y."/>
            <person name="Toyoda A."/>
            <person name="Suzuki Y."/>
            <person name="Hashimoto A."/>
            <person name="Yamaguchi K."/>
            <person name="Sugano A."/>
            <person name="Kohara Y."/>
            <person name="Fujiyama A."/>
            <person name="Anterola A."/>
            <person name="Aoki S."/>
            <person name="Ashton N."/>
            <person name="Barbazuk W.B."/>
            <person name="Barker E."/>
            <person name="Bennetzen J."/>
            <person name="Bezanilla M."/>
            <person name="Blankenship R."/>
            <person name="Cho S.H."/>
            <person name="Dutcher S."/>
            <person name="Estelle M."/>
            <person name="Fawcett J.A."/>
            <person name="Gundlach H."/>
            <person name="Hanada K."/>
            <person name="Heyl A."/>
            <person name="Hicks K.A."/>
            <person name="Hugh J."/>
            <person name="Lohr M."/>
            <person name="Mayer K."/>
            <person name="Melkozernov A."/>
            <person name="Murata T."/>
            <person name="Nelson D."/>
            <person name="Pils B."/>
            <person name="Prigge M."/>
            <person name="Reiss B."/>
            <person name="Renner T."/>
            <person name="Rombauts S."/>
            <person name="Rushton P."/>
            <person name="Sanderfoot A."/>
            <person name="Schween G."/>
            <person name="Shiu S.-H."/>
            <person name="Stueber K."/>
            <person name="Theodoulou F.L."/>
            <person name="Tu H."/>
            <person name="Van de Peer Y."/>
            <person name="Verrier P.J."/>
            <person name="Waters E."/>
            <person name="Wood A."/>
            <person name="Yang L."/>
            <person name="Cove D."/>
            <person name="Cuming A."/>
            <person name="Hasebe M."/>
            <person name="Lucas S."/>
            <person name="Mishler D.B."/>
            <person name="Reski R."/>
            <person name="Grigoriev I."/>
            <person name="Quatrano R.S."/>
            <person name="Boore J.L."/>
        </authorList>
    </citation>
    <scope>NUCLEOTIDE SEQUENCE [LARGE SCALE GENOMIC DNA]</scope>
    <source>
        <strain evidence="3 4">cv. Gransden 2004</strain>
    </source>
</reference>
<dbReference type="PANTHER" id="PTHR44329">
    <property type="entry name" value="SERINE/THREONINE-PROTEIN KINASE TNNI3K-RELATED"/>
    <property type="match status" value="1"/>
</dbReference>
<dbReference type="GO" id="GO:0004674">
    <property type="term" value="F:protein serine/threonine kinase activity"/>
    <property type="evidence" value="ECO:0000318"/>
    <property type="project" value="GO_Central"/>
</dbReference>
<dbReference type="Pfam" id="PF23282">
    <property type="entry name" value="WHD_ROQ1"/>
    <property type="match status" value="1"/>
</dbReference>
<dbReference type="AlphaFoldDB" id="A0A7I4E950"/>
<evidence type="ECO:0000256" key="1">
    <source>
        <dbReference type="ARBA" id="ARBA00022614"/>
    </source>
</evidence>
<dbReference type="SMART" id="SM00220">
    <property type="entry name" value="S_TKc"/>
    <property type="match status" value="1"/>
</dbReference>
<protein>
    <recommendedName>
        <fullName evidence="2">Protein kinase domain-containing protein</fullName>
    </recommendedName>
</protein>
<dbReference type="Gene3D" id="1.10.10.10">
    <property type="entry name" value="Winged helix-like DNA-binding domain superfamily/Winged helix DNA-binding domain"/>
    <property type="match status" value="1"/>
</dbReference>
<keyword evidence="4" id="KW-1185">Reference proteome</keyword>
<dbReference type="Proteomes" id="UP000006727">
    <property type="component" value="Chromosome 7"/>
</dbReference>
<keyword evidence="1" id="KW-0433">Leucine-rich repeat</keyword>
<evidence type="ECO:0000313" key="4">
    <source>
        <dbReference type="Proteomes" id="UP000006727"/>
    </source>
</evidence>
<evidence type="ECO:0000313" key="3">
    <source>
        <dbReference type="EnsemblPlants" id="Pp3c7_21110V3.1"/>
    </source>
</evidence>
<dbReference type="SUPFAM" id="SSF52540">
    <property type="entry name" value="P-loop containing nucleoside triphosphate hydrolases"/>
    <property type="match status" value="1"/>
</dbReference>
<name>A0A7I4E950_PHYPA</name>
<dbReference type="Pfam" id="PF00069">
    <property type="entry name" value="Pkinase"/>
    <property type="match status" value="1"/>
</dbReference>
<feature type="domain" description="Protein kinase" evidence="2">
    <location>
        <begin position="1"/>
        <end position="169"/>
    </location>
</feature>
<dbReference type="GO" id="GO:0005524">
    <property type="term" value="F:ATP binding"/>
    <property type="evidence" value="ECO:0007669"/>
    <property type="project" value="InterPro"/>
</dbReference>